<protein>
    <submittedName>
        <fullName evidence="2">Uncharacterized protein</fullName>
    </submittedName>
</protein>
<dbReference type="Proteomes" id="UP000006352">
    <property type="component" value="Unassembled WGS sequence"/>
</dbReference>
<feature type="region of interest" description="Disordered" evidence="1">
    <location>
        <begin position="1"/>
        <end position="46"/>
    </location>
</feature>
<accession>J4GZZ0</accession>
<dbReference type="HOGENOM" id="CLU_698374_0_0_1"/>
<reference evidence="2 3" key="1">
    <citation type="journal article" date="2012" name="Appl. Environ. Microbiol.">
        <title>Short-read sequencing for genomic analysis of the brown rot fungus Fibroporia radiculosa.</title>
        <authorList>
            <person name="Tang J.D."/>
            <person name="Perkins A.D."/>
            <person name="Sonstegard T.S."/>
            <person name="Schroeder S.G."/>
            <person name="Burgess S.C."/>
            <person name="Diehl S.V."/>
        </authorList>
    </citation>
    <scope>NUCLEOTIDE SEQUENCE [LARGE SCALE GENOMIC DNA]</scope>
    <source>
        <strain evidence="2 3">TFFH 294</strain>
    </source>
</reference>
<feature type="compositionally biased region" description="Basic and acidic residues" evidence="1">
    <location>
        <begin position="18"/>
        <end position="33"/>
    </location>
</feature>
<evidence type="ECO:0000313" key="2">
    <source>
        <dbReference type="EMBL" id="CCL98424.1"/>
    </source>
</evidence>
<evidence type="ECO:0000256" key="1">
    <source>
        <dbReference type="SAM" id="MobiDB-lite"/>
    </source>
</evidence>
<dbReference type="InParanoid" id="J4GZZ0"/>
<dbReference type="EMBL" id="HE796883">
    <property type="protein sequence ID" value="CCL98424.1"/>
    <property type="molecule type" value="Genomic_DNA"/>
</dbReference>
<organism evidence="2 3">
    <name type="scientific">Fibroporia radiculosa</name>
    <dbReference type="NCBI Taxonomy" id="599839"/>
    <lineage>
        <taxon>Eukaryota</taxon>
        <taxon>Fungi</taxon>
        <taxon>Dikarya</taxon>
        <taxon>Basidiomycota</taxon>
        <taxon>Agaricomycotina</taxon>
        <taxon>Agaricomycetes</taxon>
        <taxon>Polyporales</taxon>
        <taxon>Fibroporiaceae</taxon>
        <taxon>Fibroporia</taxon>
    </lineage>
</organism>
<proteinExistence type="predicted"/>
<feature type="compositionally biased region" description="Low complexity" evidence="1">
    <location>
        <begin position="133"/>
        <end position="165"/>
    </location>
</feature>
<feature type="compositionally biased region" description="Low complexity" evidence="1">
    <location>
        <begin position="195"/>
        <end position="213"/>
    </location>
</feature>
<dbReference type="RefSeq" id="XP_012177707.1">
    <property type="nucleotide sequence ID" value="XM_012322317.1"/>
</dbReference>
<evidence type="ECO:0000313" key="3">
    <source>
        <dbReference type="Proteomes" id="UP000006352"/>
    </source>
</evidence>
<name>J4GZZ0_9APHY</name>
<keyword evidence="3" id="KW-1185">Reference proteome</keyword>
<dbReference type="OrthoDB" id="3070390at2759"/>
<feature type="region of interest" description="Disordered" evidence="1">
    <location>
        <begin position="68"/>
        <end position="323"/>
    </location>
</feature>
<sequence length="395" mass="43193">MPSRDRTYSQQDLAGPSRSEHMRKSNLGEERPTIDLTQRSPSPKRVKYDASALRLDSTQQAISQLSQSAVFQSLMRPPNVETPTKREPQSPPPLSSLHSPPVLEHANLRAPPRTPAALRHLKPSSSLPPPPASFSLSPKLKRPSISFPVSSDAVSSVSQVNQISQPKSLPAWLPTHISKEEQTSPFLLPPPKTTPSPSRTSPVLLPVPSVPLRVPKKEPIPPSLPPPPSSPPSSTPTFSTTYASKLFSASSPVKNKSGGADATRELWDVRQQITAPKVREDAPLRKPKPIGGSEPRTNPAAARPSNGATPAERATAALQDVIDDMRKDLQHERKARRAAEEAVFDERRRRIRAEDILEDMRRECASPFVVPALMDAFVKLAQLTSDAMKTESDHV</sequence>
<gene>
    <name evidence="2" type="ORF">FIBRA_00421</name>
</gene>
<dbReference type="AlphaFoldDB" id="J4GZZ0"/>
<dbReference type="STRING" id="599839.J4GZZ0"/>
<dbReference type="GeneID" id="24093335"/>
<feature type="compositionally biased region" description="Pro residues" evidence="1">
    <location>
        <begin position="220"/>
        <end position="234"/>
    </location>
</feature>